<feature type="compositionally biased region" description="Basic and acidic residues" evidence="1">
    <location>
        <begin position="117"/>
        <end position="126"/>
    </location>
</feature>
<dbReference type="PANTHER" id="PTHR37218:SF2">
    <property type="entry name" value="COILED-COIL PROTEIN"/>
    <property type="match status" value="1"/>
</dbReference>
<feature type="compositionally biased region" description="Basic residues" evidence="1">
    <location>
        <begin position="136"/>
        <end position="153"/>
    </location>
</feature>
<dbReference type="AlphaFoldDB" id="A0A660KPM3"/>
<gene>
    <name evidence="2" type="ORF">FH972_010232</name>
</gene>
<evidence type="ECO:0000313" key="2">
    <source>
        <dbReference type="EMBL" id="KAE8037660.1"/>
    </source>
</evidence>
<feature type="compositionally biased region" description="Basic and acidic residues" evidence="1">
    <location>
        <begin position="62"/>
        <end position="73"/>
    </location>
</feature>
<organism evidence="2 3">
    <name type="scientific">Carpinus fangiana</name>
    <dbReference type="NCBI Taxonomy" id="176857"/>
    <lineage>
        <taxon>Eukaryota</taxon>
        <taxon>Viridiplantae</taxon>
        <taxon>Streptophyta</taxon>
        <taxon>Embryophyta</taxon>
        <taxon>Tracheophyta</taxon>
        <taxon>Spermatophyta</taxon>
        <taxon>Magnoliopsida</taxon>
        <taxon>eudicotyledons</taxon>
        <taxon>Gunneridae</taxon>
        <taxon>Pentapetalae</taxon>
        <taxon>rosids</taxon>
        <taxon>fabids</taxon>
        <taxon>Fagales</taxon>
        <taxon>Betulaceae</taxon>
        <taxon>Carpinus</taxon>
    </lineage>
</organism>
<protein>
    <submittedName>
        <fullName evidence="2">Uncharacterized protein</fullName>
    </submittedName>
</protein>
<accession>A0A660KPM3</accession>
<reference evidence="2 3" key="1">
    <citation type="submission" date="2019-06" db="EMBL/GenBank/DDBJ databases">
        <title>A chromosomal-level reference genome of Carpinus fangiana (Coryloideae, Betulaceae).</title>
        <authorList>
            <person name="Yang X."/>
            <person name="Wang Z."/>
            <person name="Zhang L."/>
            <person name="Hao G."/>
            <person name="Liu J."/>
            <person name="Yang Y."/>
        </authorList>
    </citation>
    <scope>NUCLEOTIDE SEQUENCE [LARGE SCALE GENOMIC DNA]</scope>
    <source>
        <strain evidence="2">Cfa_2016G</strain>
        <tissue evidence="2">Leaf</tissue>
    </source>
</reference>
<dbReference type="PANTHER" id="PTHR37218">
    <property type="entry name" value="COILED-COIL PROTEIN"/>
    <property type="match status" value="1"/>
</dbReference>
<evidence type="ECO:0000313" key="3">
    <source>
        <dbReference type="Proteomes" id="UP000327013"/>
    </source>
</evidence>
<keyword evidence="3" id="KW-1185">Reference proteome</keyword>
<sequence>MGGKGRRRREKNYKAAHGGYSRLPPPPKASQVDALPSKLRKLISFTSALSSKPHGSAAQDDAADKKPRPKDGLDSGASGIKGGGNDEHLRTPQHVDDNDDIVQSSTNEKKKRKRKSMKVDDLRFETLENPDTNPKRRERKKKYLEARKKKHKKDKMEADLDFPGHEKIKFGEVVEAPPKLLSVPKAFKNAPDASQERIRLRAIEAYRNRKGWASRPGIQLPPPVTSSSPAF</sequence>
<dbReference type="Proteomes" id="UP000327013">
    <property type="component" value="Chromosome 4"/>
</dbReference>
<evidence type="ECO:0000256" key="1">
    <source>
        <dbReference type="SAM" id="MobiDB-lite"/>
    </source>
</evidence>
<name>A0A660KPM3_9ROSI</name>
<proteinExistence type="predicted"/>
<feature type="region of interest" description="Disordered" evidence="1">
    <location>
        <begin position="1"/>
        <end position="160"/>
    </location>
</feature>
<feature type="compositionally biased region" description="Basic and acidic residues" evidence="1">
    <location>
        <begin position="84"/>
        <end position="96"/>
    </location>
</feature>
<dbReference type="OrthoDB" id="673745at2759"/>
<dbReference type="EMBL" id="CM017324">
    <property type="protein sequence ID" value="KAE8037660.1"/>
    <property type="molecule type" value="Genomic_DNA"/>
</dbReference>
<feature type="compositionally biased region" description="Basic residues" evidence="1">
    <location>
        <begin position="1"/>
        <end position="11"/>
    </location>
</feature>